<accession>A0A117QX74</accession>
<comment type="caution">
    <text evidence="2">The sequence shown here is derived from an EMBL/GenBank/DDBJ whole genome shotgun (WGS) entry which is preliminary data.</text>
</comment>
<organism evidence="2 3">
    <name type="scientific">Streptomyces canus</name>
    <dbReference type="NCBI Taxonomy" id="58343"/>
    <lineage>
        <taxon>Bacteria</taxon>
        <taxon>Bacillati</taxon>
        <taxon>Actinomycetota</taxon>
        <taxon>Actinomycetes</taxon>
        <taxon>Kitasatosporales</taxon>
        <taxon>Streptomycetaceae</taxon>
        <taxon>Streptomyces</taxon>
        <taxon>Streptomyces aurantiacus group</taxon>
    </lineage>
</organism>
<feature type="compositionally biased region" description="Basic and acidic residues" evidence="1">
    <location>
        <begin position="87"/>
        <end position="98"/>
    </location>
</feature>
<evidence type="ECO:0000313" key="2">
    <source>
        <dbReference type="EMBL" id="KUN59171.1"/>
    </source>
</evidence>
<dbReference type="AlphaFoldDB" id="A0A117QX74"/>
<reference evidence="2 3" key="1">
    <citation type="submission" date="2015-10" db="EMBL/GenBank/DDBJ databases">
        <title>Draft genome sequence of Streptomyces canus DSM 40017, type strain for the species Streptomyces canus.</title>
        <authorList>
            <person name="Ruckert C."/>
            <person name="Winkler A."/>
            <person name="Kalinowski J."/>
            <person name="Kampfer P."/>
            <person name="Glaeser S."/>
        </authorList>
    </citation>
    <scope>NUCLEOTIDE SEQUENCE [LARGE SCALE GENOMIC DNA]</scope>
    <source>
        <strain evidence="2 3">DSM 40017</strain>
    </source>
</reference>
<evidence type="ECO:0000256" key="1">
    <source>
        <dbReference type="SAM" id="MobiDB-lite"/>
    </source>
</evidence>
<dbReference type="EMBL" id="LMWU01000052">
    <property type="protein sequence ID" value="KUN59171.1"/>
    <property type="molecule type" value="Genomic_DNA"/>
</dbReference>
<proteinExistence type="predicted"/>
<sequence>MPPAITGLLKALVMPTIMVTTYVSAQHAGVLSTYLVVAAALVTVSTCGRLLRGCGQTTPTHQPRGRVRYRRHPDRMNRPRPVSRRRDRADQKPFDTRLARFPLPSEFPGSARGTT</sequence>
<evidence type="ECO:0000313" key="3">
    <source>
        <dbReference type="Proteomes" id="UP000053669"/>
    </source>
</evidence>
<gene>
    <name evidence="2" type="ORF">AQJ46_40575</name>
</gene>
<feature type="compositionally biased region" description="Basic residues" evidence="1">
    <location>
        <begin position="63"/>
        <end position="73"/>
    </location>
</feature>
<protein>
    <submittedName>
        <fullName evidence="2">Uncharacterized protein</fullName>
    </submittedName>
</protein>
<feature type="region of interest" description="Disordered" evidence="1">
    <location>
        <begin position="56"/>
        <end position="115"/>
    </location>
</feature>
<name>A0A117QX74_9ACTN</name>
<dbReference type="Proteomes" id="UP000053669">
    <property type="component" value="Unassembled WGS sequence"/>
</dbReference>